<keyword evidence="2" id="KW-1185">Reference proteome</keyword>
<sequence length="76" mass="8472">MGLELARPIELNRREASNHRDLVLKKRLPNGKWAPNYEGPSVVKQAFSGGVVVLTDSEGQELTHPVNVDAVKMFYP</sequence>
<feature type="non-terminal residue" evidence="1">
    <location>
        <position position="1"/>
    </location>
</feature>
<reference evidence="1" key="1">
    <citation type="submission" date="2018-05" db="EMBL/GenBank/DDBJ databases">
        <title>Draft genome of Mucuna pruriens seed.</title>
        <authorList>
            <person name="Nnadi N.E."/>
            <person name="Vos R."/>
            <person name="Hasami M.H."/>
            <person name="Devisetty U.K."/>
            <person name="Aguiy J.C."/>
        </authorList>
    </citation>
    <scope>NUCLEOTIDE SEQUENCE [LARGE SCALE GENOMIC DNA]</scope>
    <source>
        <strain evidence="1">JCA_2017</strain>
    </source>
</reference>
<accession>A0A371GGH0</accession>
<comment type="caution">
    <text evidence="1">The sequence shown here is derived from an EMBL/GenBank/DDBJ whole genome shotgun (WGS) entry which is preliminary data.</text>
</comment>
<organism evidence="1 2">
    <name type="scientific">Mucuna pruriens</name>
    <name type="common">Velvet bean</name>
    <name type="synonym">Dolichos pruriens</name>
    <dbReference type="NCBI Taxonomy" id="157652"/>
    <lineage>
        <taxon>Eukaryota</taxon>
        <taxon>Viridiplantae</taxon>
        <taxon>Streptophyta</taxon>
        <taxon>Embryophyta</taxon>
        <taxon>Tracheophyta</taxon>
        <taxon>Spermatophyta</taxon>
        <taxon>Magnoliopsida</taxon>
        <taxon>eudicotyledons</taxon>
        <taxon>Gunneridae</taxon>
        <taxon>Pentapetalae</taxon>
        <taxon>rosids</taxon>
        <taxon>fabids</taxon>
        <taxon>Fabales</taxon>
        <taxon>Fabaceae</taxon>
        <taxon>Papilionoideae</taxon>
        <taxon>50 kb inversion clade</taxon>
        <taxon>NPAAA clade</taxon>
        <taxon>indigoferoid/millettioid clade</taxon>
        <taxon>Phaseoleae</taxon>
        <taxon>Mucuna</taxon>
    </lineage>
</organism>
<name>A0A371GGH0_MUCPR</name>
<dbReference type="Proteomes" id="UP000257109">
    <property type="component" value="Unassembled WGS sequence"/>
</dbReference>
<dbReference type="EMBL" id="QJKJ01005620">
    <property type="protein sequence ID" value="RDX89631.1"/>
    <property type="molecule type" value="Genomic_DNA"/>
</dbReference>
<evidence type="ECO:0000313" key="1">
    <source>
        <dbReference type="EMBL" id="RDX89631.1"/>
    </source>
</evidence>
<gene>
    <name evidence="1" type="ORF">CR513_28630</name>
</gene>
<dbReference type="OrthoDB" id="1637540at2759"/>
<proteinExistence type="predicted"/>
<dbReference type="AlphaFoldDB" id="A0A371GGH0"/>
<protein>
    <submittedName>
        <fullName evidence="1">Uncharacterized protein</fullName>
    </submittedName>
</protein>
<evidence type="ECO:0000313" key="2">
    <source>
        <dbReference type="Proteomes" id="UP000257109"/>
    </source>
</evidence>